<dbReference type="AlphaFoldDB" id="A0A5J4KW31"/>
<organism evidence="1 2">
    <name type="scientific">Dictyobacter vulcani</name>
    <dbReference type="NCBI Taxonomy" id="2607529"/>
    <lineage>
        <taxon>Bacteria</taxon>
        <taxon>Bacillati</taxon>
        <taxon>Chloroflexota</taxon>
        <taxon>Ktedonobacteria</taxon>
        <taxon>Ktedonobacterales</taxon>
        <taxon>Dictyobacteraceae</taxon>
        <taxon>Dictyobacter</taxon>
    </lineage>
</organism>
<reference evidence="1 2" key="1">
    <citation type="submission" date="2019-10" db="EMBL/GenBank/DDBJ databases">
        <title>Dictyobacter vulcani sp. nov., within the class Ktedonobacteria, isolated from soil of volcanic Mt. Zao.</title>
        <authorList>
            <person name="Zheng Y."/>
            <person name="Wang C.M."/>
            <person name="Sakai Y."/>
            <person name="Abe K."/>
            <person name="Yokota A."/>
            <person name="Yabe S."/>
        </authorList>
    </citation>
    <scope>NUCLEOTIDE SEQUENCE [LARGE SCALE GENOMIC DNA]</scope>
    <source>
        <strain evidence="1 2">W12</strain>
    </source>
</reference>
<name>A0A5J4KW31_9CHLR</name>
<sequence length="97" mass="10665">MVIWSDANLQGWSICFVGTGFVNMTSFSVNPFWNWNDQASSYGTGCLDGIFYTNTNGWGQSQPFTMKTTGNFDGYAGHLPNDALSSIYITSDHSPNC</sequence>
<comment type="caution">
    <text evidence="1">The sequence shown here is derived from an EMBL/GenBank/DDBJ whole genome shotgun (WGS) entry which is preliminary data.</text>
</comment>
<evidence type="ECO:0000313" key="2">
    <source>
        <dbReference type="Proteomes" id="UP000326912"/>
    </source>
</evidence>
<evidence type="ECO:0000313" key="1">
    <source>
        <dbReference type="EMBL" id="GER90747.1"/>
    </source>
</evidence>
<dbReference type="Gene3D" id="2.60.20.10">
    <property type="entry name" value="Crystallins"/>
    <property type="match status" value="1"/>
</dbReference>
<protein>
    <submittedName>
        <fullName evidence="1">Uncharacterized protein</fullName>
    </submittedName>
</protein>
<accession>A0A5J4KW31</accession>
<proteinExistence type="predicted"/>
<dbReference type="EMBL" id="BKZW01000002">
    <property type="protein sequence ID" value="GER90747.1"/>
    <property type="molecule type" value="Genomic_DNA"/>
</dbReference>
<keyword evidence="2" id="KW-1185">Reference proteome</keyword>
<dbReference type="Proteomes" id="UP000326912">
    <property type="component" value="Unassembled WGS sequence"/>
</dbReference>
<gene>
    <name evidence="1" type="ORF">KDW_49090</name>
</gene>